<dbReference type="RefSeq" id="WP_305943803.1">
    <property type="nucleotide sequence ID" value="NZ_JAUZVY010000001.1"/>
</dbReference>
<feature type="domain" description="M23ase beta-sheet core" evidence="3">
    <location>
        <begin position="279"/>
        <end position="372"/>
    </location>
</feature>
<dbReference type="CDD" id="cd12797">
    <property type="entry name" value="M23_peptidase"/>
    <property type="match status" value="1"/>
</dbReference>
<dbReference type="Gene3D" id="2.70.70.10">
    <property type="entry name" value="Glucose Permease (Domain IIA)"/>
    <property type="match status" value="1"/>
</dbReference>
<dbReference type="SUPFAM" id="SSF51261">
    <property type="entry name" value="Duplicated hybrid motif"/>
    <property type="match status" value="1"/>
</dbReference>
<feature type="coiled-coil region" evidence="1">
    <location>
        <begin position="28"/>
        <end position="118"/>
    </location>
</feature>
<dbReference type="InterPro" id="IPR011055">
    <property type="entry name" value="Dup_hybrid_motif"/>
</dbReference>
<accession>A0ABT9GKW6</accession>
<dbReference type="EMBL" id="JAUZVY010000001">
    <property type="protein sequence ID" value="MDP4527579.1"/>
    <property type="molecule type" value="Genomic_DNA"/>
</dbReference>
<dbReference type="InterPro" id="IPR050570">
    <property type="entry name" value="Cell_wall_metabolism_enzyme"/>
</dbReference>
<feature type="chain" id="PRO_5045607393" evidence="2">
    <location>
        <begin position="26"/>
        <end position="379"/>
    </location>
</feature>
<evidence type="ECO:0000256" key="2">
    <source>
        <dbReference type="SAM" id="SignalP"/>
    </source>
</evidence>
<feature type="signal peptide" evidence="2">
    <location>
        <begin position="1"/>
        <end position="25"/>
    </location>
</feature>
<dbReference type="PANTHER" id="PTHR21666:SF270">
    <property type="entry name" value="MUREIN HYDROLASE ACTIVATOR ENVC"/>
    <property type="match status" value="1"/>
</dbReference>
<reference evidence="4 5" key="1">
    <citation type="submission" date="2023-08" db="EMBL/GenBank/DDBJ databases">
        <authorList>
            <person name="Joshi A."/>
            <person name="Thite S."/>
        </authorList>
    </citation>
    <scope>NUCLEOTIDE SEQUENCE [LARGE SCALE GENOMIC DNA]</scope>
    <source>
        <strain evidence="4 5">1E1</strain>
    </source>
</reference>
<protein>
    <submittedName>
        <fullName evidence="4">Peptidoglycan DD-metalloendopeptidase family protein</fullName>
    </submittedName>
</protein>
<evidence type="ECO:0000313" key="4">
    <source>
        <dbReference type="EMBL" id="MDP4527579.1"/>
    </source>
</evidence>
<dbReference type="InterPro" id="IPR016047">
    <property type="entry name" value="M23ase_b-sheet_dom"/>
</dbReference>
<sequence>MPMLRSTLTLVGLCCACLVLTSVSADPRVSSEQELAELQKTIRQTEQQVQQQRQALQRAEQQLQRADRTLAEASQQVRHQQQALSETERRLTELQDEQQQLEQRFAEQQQQLAAQLRSAYQLGQHDYTQLLLNQQDAGRLERVLTYYHYFNRARVAQLQSIRETAERLSAVQLELTDRQQQLQQQLASLEQRQQELQQARSTQQSTVQDLQRLLEEQGQQLAYLRENESSLQATIDALKAKARQVELSGLTPLKGQLQWPLQGRLLQRFNELRQGGLRSRGILIEGTEGGPVNAIANGQVIYADWLKGYGWVLVLDHGEGFMSLYGHNQNLLKEPGEQVMAGEQIALVGRSGGQANPGVYFEIRDKGEAVNPLSWLQSR</sequence>
<dbReference type="PANTHER" id="PTHR21666">
    <property type="entry name" value="PEPTIDASE-RELATED"/>
    <property type="match status" value="1"/>
</dbReference>
<dbReference type="Gene3D" id="6.10.250.3150">
    <property type="match status" value="1"/>
</dbReference>
<keyword evidence="1" id="KW-0175">Coiled coil</keyword>
<organism evidence="4 5">
    <name type="scientific">Alkalimonas delamerensis</name>
    <dbReference type="NCBI Taxonomy" id="265981"/>
    <lineage>
        <taxon>Bacteria</taxon>
        <taxon>Pseudomonadati</taxon>
        <taxon>Pseudomonadota</taxon>
        <taxon>Gammaproteobacteria</taxon>
        <taxon>Alkalimonas</taxon>
    </lineage>
</organism>
<name>A0ABT9GKW6_9GAMM</name>
<gene>
    <name evidence="4" type="ORF">Q3O59_00870</name>
</gene>
<comment type="caution">
    <text evidence="4">The sequence shown here is derived from an EMBL/GenBank/DDBJ whole genome shotgun (WGS) entry which is preliminary data.</text>
</comment>
<evidence type="ECO:0000256" key="1">
    <source>
        <dbReference type="SAM" id="Coils"/>
    </source>
</evidence>
<feature type="coiled-coil region" evidence="1">
    <location>
        <begin position="172"/>
        <end position="227"/>
    </location>
</feature>
<dbReference type="Pfam" id="PF01551">
    <property type="entry name" value="Peptidase_M23"/>
    <property type="match status" value="1"/>
</dbReference>
<keyword evidence="2" id="KW-0732">Signal</keyword>
<dbReference type="Proteomes" id="UP001236258">
    <property type="component" value="Unassembled WGS sequence"/>
</dbReference>
<evidence type="ECO:0000259" key="3">
    <source>
        <dbReference type="Pfam" id="PF01551"/>
    </source>
</evidence>
<proteinExistence type="predicted"/>
<evidence type="ECO:0000313" key="5">
    <source>
        <dbReference type="Proteomes" id="UP001236258"/>
    </source>
</evidence>
<keyword evidence="5" id="KW-1185">Reference proteome</keyword>